<accession>A0A915XIZ1</accession>
<evidence type="ECO:0000313" key="2">
    <source>
        <dbReference type="Proteomes" id="UP001063350"/>
    </source>
</evidence>
<proteinExistence type="predicted"/>
<protein>
    <submittedName>
        <fullName evidence="1">Uncharacterized protein</fullName>
    </submittedName>
</protein>
<sequence length="74" mass="7947">MLLLSACGKNLAAQSTLLQATNKGYLEKLVITALRCHAGDRVADEVASGHAPLCGVMKRSIQVLLSFPMVYDMI</sequence>
<dbReference type="AlphaFoldDB" id="A0A915XIZ1"/>
<gene>
    <name evidence="1" type="ORF">GF1_20910</name>
</gene>
<evidence type="ECO:0000313" key="1">
    <source>
        <dbReference type="EMBL" id="BCO09715.1"/>
    </source>
</evidence>
<reference evidence="1" key="1">
    <citation type="submission" date="2020-12" db="EMBL/GenBank/DDBJ databases">
        <title>Desulfobium dissulfuricans gen. nov., sp. nov., a novel mesophilic, sulfate-reducing bacterium isolated from a deep-sea hydrothermal vent.</title>
        <authorList>
            <person name="Hashimoto Y."/>
            <person name="Tame A."/>
            <person name="Sawayama S."/>
            <person name="Miyazaki J."/>
            <person name="Takai K."/>
            <person name="Nakagawa S."/>
        </authorList>
    </citation>
    <scope>NUCLEOTIDE SEQUENCE</scope>
    <source>
        <strain evidence="1">GF1</strain>
    </source>
</reference>
<dbReference type="Proteomes" id="UP001063350">
    <property type="component" value="Chromosome"/>
</dbReference>
<name>A0A915XIZ1_9BACT</name>
<organism evidence="1 2">
    <name type="scientific">Desulfolithobacter dissulfuricans</name>
    <dbReference type="NCBI Taxonomy" id="2795293"/>
    <lineage>
        <taxon>Bacteria</taxon>
        <taxon>Pseudomonadati</taxon>
        <taxon>Thermodesulfobacteriota</taxon>
        <taxon>Desulfobulbia</taxon>
        <taxon>Desulfobulbales</taxon>
        <taxon>Desulfobulbaceae</taxon>
        <taxon>Desulfolithobacter</taxon>
    </lineage>
</organism>
<dbReference type="KEGG" id="ddu:GF1_20910"/>
<dbReference type="EMBL" id="AP024233">
    <property type="protein sequence ID" value="BCO09715.1"/>
    <property type="molecule type" value="Genomic_DNA"/>
</dbReference>
<keyword evidence="2" id="KW-1185">Reference proteome</keyword>